<reference evidence="1" key="2">
    <citation type="journal article" name="Front. Microbiol.">
        <title>Degradative Capacity of Two Strains of Rhodonia placenta: From Phenotype to Genotype.</title>
        <authorList>
            <person name="Kolle M."/>
            <person name="Horta M.A.C."/>
            <person name="Nowrousian M."/>
            <person name="Ohm R.A."/>
            <person name="Benz J.P."/>
            <person name="Pilgard A."/>
        </authorList>
    </citation>
    <scope>NUCLEOTIDE SEQUENCE</scope>
    <source>
        <strain evidence="1">FPRL280</strain>
    </source>
</reference>
<comment type="caution">
    <text evidence="1">The sequence shown here is derived from an EMBL/GenBank/DDBJ whole genome shotgun (WGS) entry which is preliminary data.</text>
</comment>
<dbReference type="EMBL" id="JADOXO010000041">
    <property type="protein sequence ID" value="KAF9817507.1"/>
    <property type="molecule type" value="Genomic_DNA"/>
</dbReference>
<organism evidence="1 2">
    <name type="scientific">Rhodonia placenta</name>
    <dbReference type="NCBI Taxonomy" id="104341"/>
    <lineage>
        <taxon>Eukaryota</taxon>
        <taxon>Fungi</taxon>
        <taxon>Dikarya</taxon>
        <taxon>Basidiomycota</taxon>
        <taxon>Agaricomycotina</taxon>
        <taxon>Agaricomycetes</taxon>
        <taxon>Polyporales</taxon>
        <taxon>Adustoporiaceae</taxon>
        <taxon>Rhodonia</taxon>
    </lineage>
</organism>
<name>A0A8H7U4A2_9APHY</name>
<reference evidence="1" key="1">
    <citation type="submission" date="2020-11" db="EMBL/GenBank/DDBJ databases">
        <authorList>
            <person name="Koelle M."/>
            <person name="Horta M.A.C."/>
            <person name="Nowrousian M."/>
            <person name="Ohm R.A."/>
            <person name="Benz P."/>
            <person name="Pilgard A."/>
        </authorList>
    </citation>
    <scope>NUCLEOTIDE SEQUENCE</scope>
    <source>
        <strain evidence="1">FPRL280</strain>
    </source>
</reference>
<evidence type="ECO:0000313" key="1">
    <source>
        <dbReference type="EMBL" id="KAF9817507.1"/>
    </source>
</evidence>
<evidence type="ECO:0000313" key="2">
    <source>
        <dbReference type="Proteomes" id="UP000639403"/>
    </source>
</evidence>
<dbReference type="AlphaFoldDB" id="A0A8H7U4A2"/>
<accession>A0A8H7U4A2</accession>
<dbReference type="Proteomes" id="UP000639403">
    <property type="component" value="Unassembled WGS sequence"/>
</dbReference>
<sequence>MSSLEFVHHPRTPTLRIFSIREPQMQTDDRPSQTEVRDIARPYRSEAADAYQIFVRHWPRVVAASPYLGRRAQSAARTVADALGTARLGLHRMRTGGASYLISDLPSASKLLTDPDVQEEKTPAEDLETLIFVTRCFAGPQEDNRVIIKWCCYSLQRSTEPSYPVELIEGKASLLACEAQITCRLRMYIGAWRAAPRLHKYVRPGTVTSEPSDNSIRAELLPGGVN</sequence>
<gene>
    <name evidence="1" type="ORF">IEO21_03358</name>
</gene>
<protein>
    <submittedName>
        <fullName evidence="1">Uncharacterized protein</fullName>
    </submittedName>
</protein>
<proteinExistence type="predicted"/>